<dbReference type="KEGG" id="btab:109030928"/>
<dbReference type="Gene3D" id="3.40.630.30">
    <property type="match status" value="1"/>
</dbReference>
<proteinExistence type="predicted"/>
<dbReference type="Proteomes" id="UP001152759">
    <property type="component" value="Chromosome 10"/>
</dbReference>
<keyword evidence="3" id="KW-1185">Reference proteome</keyword>
<organism evidence="2 3">
    <name type="scientific">Bemisia tabaci</name>
    <name type="common">Sweetpotato whitefly</name>
    <name type="synonym">Aleurodes tabaci</name>
    <dbReference type="NCBI Taxonomy" id="7038"/>
    <lineage>
        <taxon>Eukaryota</taxon>
        <taxon>Metazoa</taxon>
        <taxon>Ecdysozoa</taxon>
        <taxon>Arthropoda</taxon>
        <taxon>Hexapoda</taxon>
        <taxon>Insecta</taxon>
        <taxon>Pterygota</taxon>
        <taxon>Neoptera</taxon>
        <taxon>Paraneoptera</taxon>
        <taxon>Hemiptera</taxon>
        <taxon>Sternorrhyncha</taxon>
        <taxon>Aleyrodoidea</taxon>
        <taxon>Aleyrodidae</taxon>
        <taxon>Aleyrodinae</taxon>
        <taxon>Bemisia</taxon>
    </lineage>
</organism>
<feature type="domain" description="N-acetyltransferase" evidence="1">
    <location>
        <begin position="53"/>
        <end position="212"/>
    </location>
</feature>
<dbReference type="EMBL" id="OU963871">
    <property type="protein sequence ID" value="CAH0383501.1"/>
    <property type="molecule type" value="Genomic_DNA"/>
</dbReference>
<dbReference type="InterPro" id="IPR016181">
    <property type="entry name" value="Acyl_CoA_acyltransferase"/>
</dbReference>
<dbReference type="PROSITE" id="PS51186">
    <property type="entry name" value="GNAT"/>
    <property type="match status" value="1"/>
</dbReference>
<evidence type="ECO:0000313" key="3">
    <source>
        <dbReference type="Proteomes" id="UP001152759"/>
    </source>
</evidence>
<dbReference type="InterPro" id="IPR000182">
    <property type="entry name" value="GNAT_dom"/>
</dbReference>
<dbReference type="CDD" id="cd04301">
    <property type="entry name" value="NAT_SF"/>
    <property type="match status" value="1"/>
</dbReference>
<dbReference type="PANTHER" id="PTHR20905">
    <property type="entry name" value="N-ACETYLTRANSFERASE-RELATED"/>
    <property type="match status" value="1"/>
</dbReference>
<reference evidence="2" key="1">
    <citation type="submission" date="2021-12" db="EMBL/GenBank/DDBJ databases">
        <authorList>
            <person name="King R."/>
        </authorList>
    </citation>
    <scope>NUCLEOTIDE SEQUENCE</scope>
</reference>
<gene>
    <name evidence="2" type="ORF">BEMITA_LOCUS2945</name>
</gene>
<dbReference type="GO" id="GO:0008080">
    <property type="term" value="F:N-acetyltransferase activity"/>
    <property type="evidence" value="ECO:0007669"/>
    <property type="project" value="TreeGrafter"/>
</dbReference>
<dbReference type="AlphaFoldDB" id="A0A9P0EXP0"/>
<dbReference type="SUPFAM" id="SSF55729">
    <property type="entry name" value="Acyl-CoA N-acyltransferases (Nat)"/>
    <property type="match status" value="1"/>
</dbReference>
<evidence type="ECO:0000313" key="2">
    <source>
        <dbReference type="EMBL" id="CAH0383501.1"/>
    </source>
</evidence>
<dbReference type="PANTHER" id="PTHR20905:SF1">
    <property type="entry name" value="AT07410P-RELATED"/>
    <property type="match status" value="1"/>
</dbReference>
<name>A0A9P0EXP0_BEMTA</name>
<sequence length="212" mass="23733">MEGTILPVGMDEEERVIAFLNKNFVPDEPLNRSQGVTKGFQSPLDMLTSDMCLKMESDTGDLMGLVLNVVENDLPQDKVKSENEDGESACPASHDPEFIPVLRFLNHVDSLVPIKDKEGIMHIHIVAVDGSWRNQGIGRRLVEASVKLARDRGVPGVQVNCSNHYTSRMVEKIPEFRKILSVPYDSYLDPCGQPVFRIPPPHDAMHVYHMSL</sequence>
<dbReference type="Pfam" id="PF00583">
    <property type="entry name" value="Acetyltransf_1"/>
    <property type="match status" value="1"/>
</dbReference>
<evidence type="ECO:0000259" key="1">
    <source>
        <dbReference type="PROSITE" id="PS51186"/>
    </source>
</evidence>
<protein>
    <recommendedName>
        <fullName evidence="1">N-acetyltransferase domain-containing protein</fullName>
    </recommendedName>
</protein>
<accession>A0A9P0EXP0</accession>